<organism evidence="5 6">
    <name type="scientific">Anaerosporomusa subterranea</name>
    <dbReference type="NCBI Taxonomy" id="1794912"/>
    <lineage>
        <taxon>Bacteria</taxon>
        <taxon>Bacillati</taxon>
        <taxon>Bacillota</taxon>
        <taxon>Negativicutes</taxon>
        <taxon>Acetonemataceae</taxon>
        <taxon>Anaerosporomusa</taxon>
    </lineage>
</organism>
<evidence type="ECO:0000313" key="6">
    <source>
        <dbReference type="Proteomes" id="UP000076268"/>
    </source>
</evidence>
<feature type="transmembrane region" description="Helical" evidence="4">
    <location>
        <begin position="302"/>
        <end position="328"/>
    </location>
</feature>
<gene>
    <name evidence="5" type="ORF">AXX12_17525</name>
</gene>
<evidence type="ECO:0000256" key="1">
    <source>
        <dbReference type="ARBA" id="ARBA00006739"/>
    </source>
</evidence>
<dbReference type="RefSeq" id="WP_197470627.1">
    <property type="nucleotide sequence ID" value="NZ_LSGP01000006.1"/>
</dbReference>
<dbReference type="InterPro" id="IPR029044">
    <property type="entry name" value="Nucleotide-diphossugar_trans"/>
</dbReference>
<proteinExistence type="inferred from homology"/>
<name>A0A154BV99_ANASB</name>
<feature type="transmembrane region" description="Helical" evidence="4">
    <location>
        <begin position="340"/>
        <end position="358"/>
    </location>
</feature>
<feature type="transmembrane region" description="Helical" evidence="4">
    <location>
        <begin position="6"/>
        <end position="26"/>
    </location>
</feature>
<feature type="transmembrane region" description="Helical" evidence="4">
    <location>
        <begin position="370"/>
        <end position="396"/>
    </location>
</feature>
<dbReference type="PANTHER" id="PTHR43630:SF1">
    <property type="entry name" value="POLY-BETA-1,6-N-ACETYL-D-GLUCOSAMINE SYNTHASE"/>
    <property type="match status" value="1"/>
</dbReference>
<comment type="similarity">
    <text evidence="1">Belongs to the glycosyltransferase 2 family.</text>
</comment>
<keyword evidence="4" id="KW-1133">Transmembrane helix</keyword>
<evidence type="ECO:0000256" key="3">
    <source>
        <dbReference type="ARBA" id="ARBA00022679"/>
    </source>
</evidence>
<dbReference type="CDD" id="cd06423">
    <property type="entry name" value="CESA_like"/>
    <property type="match status" value="1"/>
</dbReference>
<protein>
    <submittedName>
        <fullName evidence="5">Glycosyl transferase family 2</fullName>
    </submittedName>
</protein>
<keyword evidence="6" id="KW-1185">Reference proteome</keyword>
<accession>A0A154BV99</accession>
<dbReference type="AlphaFoldDB" id="A0A154BV99"/>
<dbReference type="Proteomes" id="UP000076268">
    <property type="component" value="Unassembled WGS sequence"/>
</dbReference>
<dbReference type="EMBL" id="LSGP01000006">
    <property type="protein sequence ID" value="KYZ77859.1"/>
    <property type="molecule type" value="Genomic_DNA"/>
</dbReference>
<evidence type="ECO:0000256" key="4">
    <source>
        <dbReference type="SAM" id="Phobius"/>
    </source>
</evidence>
<dbReference type="PANTHER" id="PTHR43630">
    <property type="entry name" value="POLY-BETA-1,6-N-ACETYL-D-GLUCOSAMINE SYNTHASE"/>
    <property type="match status" value="1"/>
</dbReference>
<dbReference type="GO" id="GO:0016757">
    <property type="term" value="F:glycosyltransferase activity"/>
    <property type="evidence" value="ECO:0007669"/>
    <property type="project" value="UniProtKB-KW"/>
</dbReference>
<keyword evidence="4" id="KW-0472">Membrane</keyword>
<dbReference type="Pfam" id="PF13641">
    <property type="entry name" value="Glyco_tranf_2_3"/>
    <property type="match status" value="1"/>
</dbReference>
<comment type="caution">
    <text evidence="5">The sequence shown here is derived from an EMBL/GenBank/DDBJ whole genome shotgun (WGS) entry which is preliminary data.</text>
</comment>
<dbReference type="STRING" id="1794912.AXX12_17525"/>
<evidence type="ECO:0000256" key="2">
    <source>
        <dbReference type="ARBA" id="ARBA00022676"/>
    </source>
</evidence>
<keyword evidence="4" id="KW-0812">Transmembrane</keyword>
<keyword evidence="3 5" id="KW-0808">Transferase</keyword>
<keyword evidence="2" id="KW-0328">Glycosyltransferase</keyword>
<dbReference type="SUPFAM" id="SSF53448">
    <property type="entry name" value="Nucleotide-diphospho-sugar transferases"/>
    <property type="match status" value="1"/>
</dbReference>
<dbReference type="Gene3D" id="3.90.550.10">
    <property type="entry name" value="Spore Coat Polysaccharide Biosynthesis Protein SpsA, Chain A"/>
    <property type="match status" value="1"/>
</dbReference>
<evidence type="ECO:0000313" key="5">
    <source>
        <dbReference type="EMBL" id="KYZ77859.1"/>
    </source>
</evidence>
<sequence length="416" mass="47852">MLIDNLFIASLAATWLILFYHVVLTIGGYRHFVKTLTDNPDALLTEYPMITVLIPAHNEEMVIGRTIDAMVRLAYPKDRLEIIVVNDCSTDRTGAILAKKCEKHPQLKVVTLTPPHGAKGKSNALNHGLKASRGEYIVVYDADNTPERRAVLYLVNAIVPDEKLGAVVGKFRTRNKEVSLLTRFINVETLSFQWLLQAGRCHLFGITTIPGTNFIIRRSLLDRMGGWNVNALTEDTELTIRIYDYGYRIYWLPHAVTWEQEPETLKVWIKQRTRWAQGNMWIISHYLFNLFTLKDFRISADIIYFTFTYFVFFAAIIVSDTIFILGLLGFSNLTVTGPFGIIWLLAYVLFIAETYISLSLERGEGNLKNLALTALMYFTYSQLWIILVFRASYILLKRMFSKNTSLQWYKTERSAR</sequence>
<reference evidence="5 6" key="1">
    <citation type="submission" date="2016-02" db="EMBL/GenBank/DDBJ databases">
        <title>Anaerosporomusa subterraneum gen. nov., sp. nov., a spore-forming obligate anaerobe isolated from saprolite.</title>
        <authorList>
            <person name="Choi J.K."/>
            <person name="Shah M."/>
            <person name="Yee N."/>
        </authorList>
    </citation>
    <scope>NUCLEOTIDE SEQUENCE [LARGE SCALE GENOMIC DNA]</scope>
    <source>
        <strain evidence="5 6">RU4</strain>
    </source>
</reference>